<name>A0AAV9ET76_ACOCL</name>
<dbReference type="InterPro" id="IPR056434">
    <property type="entry name" value="Ig_GEX2_N"/>
</dbReference>
<accession>A0AAV9ET76</accession>
<gene>
    <name evidence="3" type="primary">GEX2</name>
    <name evidence="3" type="ORF">QJS10_CPA05g02277</name>
</gene>
<dbReference type="Proteomes" id="UP001180020">
    <property type="component" value="Unassembled WGS sequence"/>
</dbReference>
<dbReference type="PANTHER" id="PTHR38537:SF8">
    <property type="entry name" value="FILAMIN-A"/>
    <property type="match status" value="1"/>
</dbReference>
<organism evidence="3 4">
    <name type="scientific">Acorus calamus</name>
    <name type="common">Sweet flag</name>
    <dbReference type="NCBI Taxonomy" id="4465"/>
    <lineage>
        <taxon>Eukaryota</taxon>
        <taxon>Viridiplantae</taxon>
        <taxon>Streptophyta</taxon>
        <taxon>Embryophyta</taxon>
        <taxon>Tracheophyta</taxon>
        <taxon>Spermatophyta</taxon>
        <taxon>Magnoliopsida</taxon>
        <taxon>Liliopsida</taxon>
        <taxon>Acoraceae</taxon>
        <taxon>Acorus</taxon>
    </lineage>
</organism>
<evidence type="ECO:0000313" key="3">
    <source>
        <dbReference type="EMBL" id="KAK1316881.1"/>
    </source>
</evidence>
<evidence type="ECO:0000313" key="4">
    <source>
        <dbReference type="Proteomes" id="UP001180020"/>
    </source>
</evidence>
<keyword evidence="4" id="KW-1185">Reference proteome</keyword>
<evidence type="ECO:0000256" key="1">
    <source>
        <dbReference type="ARBA" id="ARBA00022737"/>
    </source>
</evidence>
<reference evidence="3" key="2">
    <citation type="submission" date="2023-06" db="EMBL/GenBank/DDBJ databases">
        <authorList>
            <person name="Ma L."/>
            <person name="Liu K.-W."/>
            <person name="Li Z."/>
            <person name="Hsiao Y.-Y."/>
            <person name="Qi Y."/>
            <person name="Fu T."/>
            <person name="Tang G."/>
            <person name="Zhang D."/>
            <person name="Sun W.-H."/>
            <person name="Liu D.-K."/>
            <person name="Li Y."/>
            <person name="Chen G.-Z."/>
            <person name="Liu X.-D."/>
            <person name="Liao X.-Y."/>
            <person name="Jiang Y.-T."/>
            <person name="Yu X."/>
            <person name="Hao Y."/>
            <person name="Huang J."/>
            <person name="Zhao X.-W."/>
            <person name="Ke S."/>
            <person name="Chen Y.-Y."/>
            <person name="Wu W.-L."/>
            <person name="Hsu J.-L."/>
            <person name="Lin Y.-F."/>
            <person name="Huang M.-D."/>
            <person name="Li C.-Y."/>
            <person name="Huang L."/>
            <person name="Wang Z.-W."/>
            <person name="Zhao X."/>
            <person name="Zhong W.-Y."/>
            <person name="Peng D.-H."/>
            <person name="Ahmad S."/>
            <person name="Lan S."/>
            <person name="Zhang J.-S."/>
            <person name="Tsai W.-C."/>
            <person name="Van De Peer Y."/>
            <person name="Liu Z.-J."/>
        </authorList>
    </citation>
    <scope>NUCLEOTIDE SEQUENCE</scope>
    <source>
        <strain evidence="3">CP</strain>
        <tissue evidence="3">Leaves</tissue>
    </source>
</reference>
<comment type="caution">
    <text evidence="3">The sequence shown here is derived from an EMBL/GenBank/DDBJ whole genome shotgun (WGS) entry which is preliminary data.</text>
</comment>
<dbReference type="GO" id="GO:0051015">
    <property type="term" value="F:actin filament binding"/>
    <property type="evidence" value="ECO:0007669"/>
    <property type="project" value="InterPro"/>
</dbReference>
<evidence type="ECO:0000259" key="2">
    <source>
        <dbReference type="Pfam" id="PF23616"/>
    </source>
</evidence>
<sequence length="413" mass="46129">MEKTPLLTFAFSWLGEKNAFQAGDVAIVKVRPLTDSGGDAKLFLGRHSVRFELSVNGERGNGSCISGISSSFNADYSDWNITFVPILAGQFSLLIAENHYGVSDLSLHFDVIPDLKTIREATFVGERIRMWTGSLTLRVQCENQTLLGSPLSFNVKPDVHRYHQKILQVNEALLFELNMNLIYDRMIMKDHYGNLVSDFYDFDARVIQKETNLSVPIADLLFQEMVQGIQLLSFTVSEPGDFMLIVFDAKKNESISNSPYEYAVFVGYCDGLNSVANGSGLASSDAGQISYFSVYLEDTYHNPAPVEPDRVHVKIMRRDGAFSIRADVTPMGISYGIIFRTGRRPSPGHINVARSPGGIVPAMLVKPKDDHSPEIISINFWDQENSLQFFHKNSETTSALIRFMSFVTSGMFL</sequence>
<feature type="domain" description="GEX2 N-terminal Ig-like" evidence="2">
    <location>
        <begin position="8"/>
        <end position="111"/>
    </location>
</feature>
<dbReference type="GO" id="GO:0048235">
    <property type="term" value="P:pollen sperm cell differentiation"/>
    <property type="evidence" value="ECO:0007669"/>
    <property type="project" value="TreeGrafter"/>
</dbReference>
<reference evidence="3" key="1">
    <citation type="journal article" date="2023" name="Nat. Commun.">
        <title>Diploid and tetraploid genomes of Acorus and the evolution of monocots.</title>
        <authorList>
            <person name="Ma L."/>
            <person name="Liu K.W."/>
            <person name="Li Z."/>
            <person name="Hsiao Y.Y."/>
            <person name="Qi Y."/>
            <person name="Fu T."/>
            <person name="Tang G.D."/>
            <person name="Zhang D."/>
            <person name="Sun W.H."/>
            <person name="Liu D.K."/>
            <person name="Li Y."/>
            <person name="Chen G.Z."/>
            <person name="Liu X.D."/>
            <person name="Liao X.Y."/>
            <person name="Jiang Y.T."/>
            <person name="Yu X."/>
            <person name="Hao Y."/>
            <person name="Huang J."/>
            <person name="Zhao X.W."/>
            <person name="Ke S."/>
            <person name="Chen Y.Y."/>
            <person name="Wu W.L."/>
            <person name="Hsu J.L."/>
            <person name="Lin Y.F."/>
            <person name="Huang M.D."/>
            <person name="Li C.Y."/>
            <person name="Huang L."/>
            <person name="Wang Z.W."/>
            <person name="Zhao X."/>
            <person name="Zhong W.Y."/>
            <person name="Peng D.H."/>
            <person name="Ahmad S."/>
            <person name="Lan S."/>
            <person name="Zhang J.S."/>
            <person name="Tsai W.C."/>
            <person name="Van de Peer Y."/>
            <person name="Liu Z.J."/>
        </authorList>
    </citation>
    <scope>NUCLEOTIDE SEQUENCE</scope>
    <source>
        <strain evidence="3">CP</strain>
    </source>
</reference>
<dbReference type="GO" id="GO:0030036">
    <property type="term" value="P:actin cytoskeleton organization"/>
    <property type="evidence" value="ECO:0007669"/>
    <property type="project" value="InterPro"/>
</dbReference>
<protein>
    <submittedName>
        <fullName evidence="3">Protein GAMETE EXPRESSED 2</fullName>
    </submittedName>
</protein>
<proteinExistence type="predicted"/>
<dbReference type="PANTHER" id="PTHR38537">
    <property type="entry name" value="JITTERBUG, ISOFORM N"/>
    <property type="match status" value="1"/>
</dbReference>
<dbReference type="Pfam" id="PF23616">
    <property type="entry name" value="Ig_GEX2_N"/>
    <property type="match status" value="1"/>
</dbReference>
<dbReference type="InterPro" id="IPR044801">
    <property type="entry name" value="Filamin"/>
</dbReference>
<keyword evidence="1" id="KW-0677">Repeat</keyword>
<dbReference type="EMBL" id="JAUJYO010000005">
    <property type="protein sequence ID" value="KAK1316881.1"/>
    <property type="molecule type" value="Genomic_DNA"/>
</dbReference>
<dbReference type="AlphaFoldDB" id="A0AAV9ET76"/>